<feature type="transmembrane region" description="Helical" evidence="7">
    <location>
        <begin position="493"/>
        <end position="517"/>
    </location>
</feature>
<dbReference type="AlphaFoldDB" id="A0A1H3VMQ8"/>
<keyword evidence="2" id="KW-0813">Transport</keyword>
<keyword evidence="9" id="KW-1185">Reference proteome</keyword>
<evidence type="ECO:0000256" key="3">
    <source>
        <dbReference type="ARBA" id="ARBA00022475"/>
    </source>
</evidence>
<evidence type="ECO:0000256" key="1">
    <source>
        <dbReference type="ARBA" id="ARBA00004651"/>
    </source>
</evidence>
<feature type="transmembrane region" description="Helical" evidence="7">
    <location>
        <begin position="85"/>
        <end position="103"/>
    </location>
</feature>
<proteinExistence type="predicted"/>
<keyword evidence="5 7" id="KW-1133">Transmembrane helix</keyword>
<gene>
    <name evidence="8" type="ORF">SAMN05216562_0096</name>
</gene>
<name>A0A1H3VMQ8_9GAMM</name>
<dbReference type="Pfam" id="PF04632">
    <property type="entry name" value="FUSC"/>
    <property type="match status" value="1"/>
</dbReference>
<feature type="transmembrane region" description="Helical" evidence="7">
    <location>
        <begin position="470"/>
        <end position="487"/>
    </location>
</feature>
<dbReference type="STRING" id="658218.SAMN05216562_0096"/>
<keyword evidence="6 7" id="KW-0472">Membrane</keyword>
<evidence type="ECO:0000256" key="6">
    <source>
        <dbReference type="ARBA" id="ARBA00023136"/>
    </source>
</evidence>
<evidence type="ECO:0000313" key="9">
    <source>
        <dbReference type="Proteomes" id="UP000198658"/>
    </source>
</evidence>
<feature type="transmembrane region" description="Helical" evidence="7">
    <location>
        <begin position="140"/>
        <end position="158"/>
    </location>
</feature>
<dbReference type="OrthoDB" id="5750541at2"/>
<dbReference type="PANTHER" id="PTHR30509:SF9">
    <property type="entry name" value="MULTIDRUG RESISTANCE PROTEIN MDTO"/>
    <property type="match status" value="1"/>
</dbReference>
<accession>A0A1H3VMQ8</accession>
<feature type="transmembrane region" description="Helical" evidence="7">
    <location>
        <begin position="110"/>
        <end position="128"/>
    </location>
</feature>
<feature type="transmembrane region" description="Helical" evidence="7">
    <location>
        <begin position="59"/>
        <end position="79"/>
    </location>
</feature>
<keyword evidence="4 7" id="KW-0812">Transmembrane</keyword>
<dbReference type="EMBL" id="FNQO01000001">
    <property type="protein sequence ID" value="SDZ76076.1"/>
    <property type="molecule type" value="Genomic_DNA"/>
</dbReference>
<organism evidence="8 9">
    <name type="scientific">Microbulbifer marinus</name>
    <dbReference type="NCBI Taxonomy" id="658218"/>
    <lineage>
        <taxon>Bacteria</taxon>
        <taxon>Pseudomonadati</taxon>
        <taxon>Pseudomonadota</taxon>
        <taxon>Gammaproteobacteria</taxon>
        <taxon>Cellvibrionales</taxon>
        <taxon>Microbulbiferaceae</taxon>
        <taxon>Microbulbifer</taxon>
    </lineage>
</organism>
<evidence type="ECO:0000256" key="4">
    <source>
        <dbReference type="ARBA" id="ARBA00022692"/>
    </source>
</evidence>
<feature type="transmembrane region" description="Helical" evidence="7">
    <location>
        <begin position="420"/>
        <end position="438"/>
    </location>
</feature>
<evidence type="ECO:0000256" key="7">
    <source>
        <dbReference type="SAM" id="Phobius"/>
    </source>
</evidence>
<dbReference type="Proteomes" id="UP000198658">
    <property type="component" value="Unassembled WGS sequence"/>
</dbReference>
<dbReference type="GO" id="GO:0022857">
    <property type="term" value="F:transmembrane transporter activity"/>
    <property type="evidence" value="ECO:0007669"/>
    <property type="project" value="InterPro"/>
</dbReference>
<comment type="subcellular location">
    <subcellularLocation>
        <location evidence="1">Cell membrane</location>
        <topology evidence="1">Multi-pass membrane protein</topology>
    </subcellularLocation>
</comment>
<feature type="transmembrane region" description="Helical" evidence="7">
    <location>
        <begin position="444"/>
        <end position="463"/>
    </location>
</feature>
<dbReference type="GO" id="GO:0005886">
    <property type="term" value="C:plasma membrane"/>
    <property type="evidence" value="ECO:0007669"/>
    <property type="project" value="UniProtKB-SubCell"/>
</dbReference>
<evidence type="ECO:0000256" key="5">
    <source>
        <dbReference type="ARBA" id="ARBA00022989"/>
    </source>
</evidence>
<evidence type="ECO:0000256" key="2">
    <source>
        <dbReference type="ARBA" id="ARBA00022448"/>
    </source>
</evidence>
<protein>
    <submittedName>
        <fullName evidence="8">Uncharacterized membrane protein YccC</fullName>
    </submittedName>
</protein>
<dbReference type="InterPro" id="IPR006726">
    <property type="entry name" value="PHBA_efflux_AaeB/fusaric-R"/>
</dbReference>
<evidence type="ECO:0000313" key="8">
    <source>
        <dbReference type="EMBL" id="SDZ76076.1"/>
    </source>
</evidence>
<keyword evidence="3" id="KW-1003">Cell membrane</keyword>
<sequence>MILAVPSISHTTKESLKTAVAMVVTYTIALSAGWDKSMWAGLAVALVSQQTLGLSLNKAALRMLGTLAAIVVALTLIALFPQQRWLFMVCLSLWVGACAYFLLGSSRPYFWQVSGFVSVIICVGAATASEGAFEVAMLRAQQTGLGVLVYSLVAMLVWPCSSRDQLFEACQALHASHLLTIRKITELSSKTVTSEELARRVSEMVQAQSRLEMLLDAAIADSQEIWEARRQWRVYLSKSAAVTTSMQQLCHSQPLDCGSPLSDLLPNLAEFSAGLEQSFVQLQALIGGEIGRAQPSDDTLQVDARKLRQLSLFDAGVVAQLRHQLEKLSSQTSELLLAATAARYGVATGPVASDSTTPSTRLMPDTDRLWAVLRVMGALWSAYLAYLFVDGLPGGATFVTLTGSLALGLARYPQIAPARLITPVALCILLSGIIYLFVMPRLEGVRELGLLLFVVTFGICQLFADPKRQAGRVIGLAIFVTVCSVSNQQTYSFIAVANMALLFPLVLLLLSAFRYFPSSPRPERVFQRLLARFFRSSAFLLACASASQRSQILDWRMRYHCFAVSTIPARLATWSELIDKRYLPGESRCHLQELVLRCNALSFQSGELVSALSGERSALPPFQTWRDKARTLLRRLADYWSTGVTPTSPAEVAPEGLIRMEQAIREAAGSRGKLSAADIERQLRLLGLSRGVADSLKSLTELTEQIKLEDWREERFF</sequence>
<dbReference type="RefSeq" id="WP_091383876.1">
    <property type="nucleotide sequence ID" value="NZ_FNQO01000001.1"/>
</dbReference>
<reference evidence="9" key="1">
    <citation type="submission" date="2016-10" db="EMBL/GenBank/DDBJ databases">
        <authorList>
            <person name="Varghese N."/>
            <person name="Submissions S."/>
        </authorList>
    </citation>
    <scope>NUCLEOTIDE SEQUENCE [LARGE SCALE GENOMIC DNA]</scope>
    <source>
        <strain evidence="9">CGMCC 1.10657</strain>
    </source>
</reference>
<dbReference type="PANTHER" id="PTHR30509">
    <property type="entry name" value="P-HYDROXYBENZOIC ACID EFFLUX PUMP SUBUNIT-RELATED"/>
    <property type="match status" value="1"/>
</dbReference>